<dbReference type="SUPFAM" id="SSF53300">
    <property type="entry name" value="vWA-like"/>
    <property type="match status" value="1"/>
</dbReference>
<proteinExistence type="inferred from homology"/>
<evidence type="ECO:0000256" key="2">
    <source>
        <dbReference type="SAM" id="MobiDB-lite"/>
    </source>
</evidence>
<dbReference type="KEGG" id="zal:AZF00_04560"/>
<dbReference type="HAMAP" id="MF_01232">
    <property type="entry name" value="UPF0229"/>
    <property type="match status" value="1"/>
</dbReference>
<gene>
    <name evidence="3" type="ORF">AZF00_04560</name>
</gene>
<dbReference type="InterPro" id="IPR006698">
    <property type="entry name" value="UPF0229"/>
</dbReference>
<feature type="compositionally biased region" description="Gly residues" evidence="2">
    <location>
        <begin position="93"/>
        <end position="106"/>
    </location>
</feature>
<name>A0A127M313_9GAMM</name>
<evidence type="ECO:0000313" key="3">
    <source>
        <dbReference type="EMBL" id="AMO67610.1"/>
    </source>
</evidence>
<feature type="compositionally biased region" description="Basic and acidic residues" evidence="2">
    <location>
        <begin position="63"/>
        <end position="89"/>
    </location>
</feature>
<dbReference type="Pfam" id="PF04285">
    <property type="entry name" value="DUF444"/>
    <property type="match status" value="1"/>
</dbReference>
<dbReference type="PANTHER" id="PTHR30510:SF2">
    <property type="entry name" value="UPF0229 PROTEIN YEAH"/>
    <property type="match status" value="1"/>
</dbReference>
<dbReference type="EMBL" id="CP014544">
    <property type="protein sequence ID" value="AMO67610.1"/>
    <property type="molecule type" value="Genomic_DNA"/>
</dbReference>
<evidence type="ECO:0000313" key="4">
    <source>
        <dbReference type="Proteomes" id="UP000074119"/>
    </source>
</evidence>
<dbReference type="STRING" id="1470434.AZF00_04560"/>
<protein>
    <recommendedName>
        <fullName evidence="1">UPF0229 protein AZF00_04560</fullName>
    </recommendedName>
</protein>
<comment type="similarity">
    <text evidence="1">Belongs to the UPF0229 family.</text>
</comment>
<organism evidence="3 4">
    <name type="scientific">Zhongshania aliphaticivorans</name>
    <dbReference type="NCBI Taxonomy" id="1470434"/>
    <lineage>
        <taxon>Bacteria</taxon>
        <taxon>Pseudomonadati</taxon>
        <taxon>Pseudomonadota</taxon>
        <taxon>Gammaproteobacteria</taxon>
        <taxon>Cellvibrionales</taxon>
        <taxon>Spongiibacteraceae</taxon>
        <taxon>Zhongshania</taxon>
    </lineage>
</organism>
<sequence>MSMIIDRRLNDRNKNASNRQRFIRRYKAQLRRSVADIVADRSITDMSRGGEVGIPVKDISEPKFRVGRGGDREMVHPGNREFTTGDRIAKPPSGGGGGGGSGSGEGQGEEGQDNFMFTLSKEEFMNLFFDDLELPRLARNVLGDSKQFTYRRAGYTPSGVPANLSVPRSLQNAMARRIALRAPLNRELAELKAGAGTAEDIEALEKRIERIPFLDEYDLRFRHRVKEPKPISRAVMFCLMDVSASMSEQKKDLAKRFFTLLYLFLSRKYEHVELVFIRHTSNAEEVDEQAFFHDPQTGGTVVMSALNLMIEILEDRYSPSQWNIYGAQVSDGDAFGSDPQRSAMRLSKDILPLCRYFAYVEIPDSPSSITPLAAAYSQIRDATFAMSTVMDRGDVYPVLRELFQRETA</sequence>
<evidence type="ECO:0000256" key="1">
    <source>
        <dbReference type="HAMAP-Rule" id="MF_01232"/>
    </source>
</evidence>
<dbReference type="PANTHER" id="PTHR30510">
    <property type="entry name" value="UPF0229 PROTEIN YEAH"/>
    <property type="match status" value="1"/>
</dbReference>
<feature type="region of interest" description="Disordered" evidence="2">
    <location>
        <begin position="63"/>
        <end position="112"/>
    </location>
</feature>
<dbReference type="RefSeq" id="WP_008246302.1">
    <property type="nucleotide sequence ID" value="NZ_CP014544.1"/>
</dbReference>
<accession>A0A127M313</accession>
<dbReference type="InterPro" id="IPR036465">
    <property type="entry name" value="vWFA_dom_sf"/>
</dbReference>
<dbReference type="Proteomes" id="UP000074119">
    <property type="component" value="Chromosome"/>
</dbReference>
<dbReference type="AlphaFoldDB" id="A0A127M313"/>
<dbReference type="NCBIfam" id="NF003707">
    <property type="entry name" value="PRK05325.1-2"/>
    <property type="match status" value="1"/>
</dbReference>
<dbReference type="NCBIfam" id="NF003708">
    <property type="entry name" value="PRK05325.1-3"/>
    <property type="match status" value="1"/>
</dbReference>
<reference evidence="3 4" key="1">
    <citation type="submission" date="2015-12" db="EMBL/GenBank/DDBJ databases">
        <authorList>
            <person name="Shamseldin A."/>
            <person name="Moawad H."/>
            <person name="Abd El-Rahim W.M."/>
            <person name="Sadowsky M.J."/>
        </authorList>
    </citation>
    <scope>NUCLEOTIDE SEQUENCE [LARGE SCALE GENOMIC DNA]</scope>
    <source>
        <strain evidence="3 4">SM2</strain>
    </source>
</reference>